<accession>A0ABS1SB92</accession>
<keyword evidence="2" id="KW-0732">Signal</keyword>
<feature type="chain" id="PRO_5045641376" evidence="2">
    <location>
        <begin position="22"/>
        <end position="170"/>
    </location>
</feature>
<gene>
    <name evidence="3" type="ORF">JL111_20345</name>
</gene>
<keyword evidence="1" id="KW-1133">Transmembrane helix</keyword>
<protein>
    <submittedName>
        <fullName evidence="3">VPLPA-CTERM sorting domain-containing protein</fullName>
    </submittedName>
</protein>
<dbReference type="InterPro" id="IPR022472">
    <property type="entry name" value="VPLPA-CTERM"/>
</dbReference>
<reference evidence="3 4" key="1">
    <citation type="submission" date="2021-01" db="EMBL/GenBank/DDBJ databases">
        <title>011410 draft genome.</title>
        <authorList>
            <person name="Lang L."/>
        </authorList>
    </citation>
    <scope>NUCLEOTIDE SEQUENCE [LARGE SCALE GENOMIC DNA]</scope>
    <source>
        <strain evidence="3 4">KCTC 42845</strain>
    </source>
</reference>
<keyword evidence="1" id="KW-0472">Membrane</keyword>
<dbReference type="NCBIfam" id="TIGR03370">
    <property type="entry name" value="VPLPA-CTERM"/>
    <property type="match status" value="1"/>
</dbReference>
<keyword evidence="4" id="KW-1185">Reference proteome</keyword>
<evidence type="ECO:0000313" key="3">
    <source>
        <dbReference type="EMBL" id="MBL3675810.1"/>
    </source>
</evidence>
<comment type="caution">
    <text evidence="3">The sequence shown here is derived from an EMBL/GenBank/DDBJ whole genome shotgun (WGS) entry which is preliminary data.</text>
</comment>
<evidence type="ECO:0000313" key="4">
    <source>
        <dbReference type="Proteomes" id="UP000644749"/>
    </source>
</evidence>
<sequence length="170" mass="17809">MKSLFTAAILSFASLAGSASAATVDAVQMKQNDWIVFDFASEQGTFKVTPGSTNGSFSYSYGFSDSLCPQSWACMPQTRAFNTVYANGGGDFGYGWNPQSFGGVISETTLTAAKNSLYLFFRVTSGSASVSQLVADVPEAPAPVPLPAPVLLLLGSIAGLAALRRRKKVA</sequence>
<proteinExistence type="predicted"/>
<keyword evidence="1" id="KW-0812">Transmembrane</keyword>
<organism evidence="3 4">
    <name type="scientific">Paracoccus aerius</name>
    <dbReference type="NCBI Taxonomy" id="1915382"/>
    <lineage>
        <taxon>Bacteria</taxon>
        <taxon>Pseudomonadati</taxon>
        <taxon>Pseudomonadota</taxon>
        <taxon>Alphaproteobacteria</taxon>
        <taxon>Rhodobacterales</taxon>
        <taxon>Paracoccaceae</taxon>
        <taxon>Paracoccus</taxon>
    </lineage>
</organism>
<feature type="transmembrane region" description="Helical" evidence="1">
    <location>
        <begin position="146"/>
        <end position="163"/>
    </location>
</feature>
<feature type="signal peptide" evidence="2">
    <location>
        <begin position="1"/>
        <end position="21"/>
    </location>
</feature>
<name>A0ABS1SB92_9RHOB</name>
<dbReference type="RefSeq" id="WP_191313279.1">
    <property type="nucleotide sequence ID" value="NZ_BNCL01000053.1"/>
</dbReference>
<dbReference type="EMBL" id="JAESHT010000053">
    <property type="protein sequence ID" value="MBL3675810.1"/>
    <property type="molecule type" value="Genomic_DNA"/>
</dbReference>
<dbReference type="Proteomes" id="UP000644749">
    <property type="component" value="Unassembled WGS sequence"/>
</dbReference>
<evidence type="ECO:0000256" key="2">
    <source>
        <dbReference type="SAM" id="SignalP"/>
    </source>
</evidence>
<evidence type="ECO:0000256" key="1">
    <source>
        <dbReference type="SAM" id="Phobius"/>
    </source>
</evidence>